<feature type="transmembrane region" description="Helical" evidence="1">
    <location>
        <begin position="306"/>
        <end position="328"/>
    </location>
</feature>
<dbReference type="OrthoDB" id="581211at2"/>
<feature type="transmembrane region" description="Helical" evidence="1">
    <location>
        <begin position="473"/>
        <end position="498"/>
    </location>
</feature>
<gene>
    <name evidence="2" type="ORF">A5642_06050</name>
</gene>
<keyword evidence="1" id="KW-1133">Transmembrane helix</keyword>
<evidence type="ECO:0008006" key="4">
    <source>
        <dbReference type="Google" id="ProtNLM"/>
    </source>
</evidence>
<feature type="transmembrane region" description="Helical" evidence="1">
    <location>
        <begin position="334"/>
        <end position="351"/>
    </location>
</feature>
<comment type="caution">
    <text evidence="2">The sequence shown here is derived from an EMBL/GenBank/DDBJ whole genome shotgun (WGS) entry which is preliminary data.</text>
</comment>
<accession>A0A1A0LWQ4</accession>
<name>A0A1A0LWQ4_MYCMU</name>
<dbReference type="AlphaFoldDB" id="A0A1A0LWQ4"/>
<reference evidence="2 3" key="1">
    <citation type="submission" date="2016-06" db="EMBL/GenBank/DDBJ databases">
        <authorList>
            <person name="Kjaerup R.B."/>
            <person name="Dalgaard T.S."/>
            <person name="Juul-Madsen H.R."/>
        </authorList>
    </citation>
    <scope>NUCLEOTIDE SEQUENCE [LARGE SCALE GENOMIC DNA]</scope>
    <source>
        <strain evidence="2 3">1199456.5</strain>
    </source>
</reference>
<feature type="transmembrane region" description="Helical" evidence="1">
    <location>
        <begin position="132"/>
        <end position="158"/>
    </location>
</feature>
<dbReference type="Proteomes" id="UP000093962">
    <property type="component" value="Unassembled WGS sequence"/>
</dbReference>
<feature type="transmembrane region" description="Helical" evidence="1">
    <location>
        <begin position="178"/>
        <end position="205"/>
    </location>
</feature>
<sequence length="1010" mass="106731">MRTALMAAFVLYAGLGALAVLDDTLSLMHKPGHASVSASAILSPSSIAHSNASTNATAVGEWWGWNTYFNDHFGQDVLSPFGLAFMYLAVDIAFIAIPVTLLLLGAVRYSEDHRAPESAADWRAGLAQPLRFATYATAAYLAFDIVEDVALLGITVLLNPDLAHGSGVLQWLVQHVGWMVPAVGVVSAAKLLLLFTAALGCAAGLAGTFGPPIRPKKLSRWRAVVALRAHLGLALILMALLALGSDLGRQLDDAFLLLFEPHHTYLIAMTLIAAIATTGMLLATARSVLHAYQSAPSVPDPAQTKTINTIILCVGFGAMVIGGAAIALHWPAGQVAFVPGAITLLLGLFGFKRDAAVEDRPPKIPMNTEWGARVAGALSVTPFAVLFALSMRNGVRLVAVKDDTGWWLAICMVTCVLVMVAVFHSSPQLCDHDASETKDPSLPLRLALAVGSLTAFVILGWSPQTTGNVLGPWGVLFALVFALSLGATALVLLSDAYYPGNVLAASGLRRLPVIAIILISATATSLTDDQSTYHSVRLKDAAAGNRVTIDAALDQWGRRQTEVTTARPAGSEPIPLVFVASAGGGIRAAYWTTIVLNCLIKNQDNAGWKPIGMDMNNVCTHRMSMDSVFLASGISGGSLGLAVTKAFKDAPAVPWSEHLGKDFLGPTVAGVAFRDLPNAFVRIRATGQDSAAVLEKSWEKSVRDAKGDLESGFLATAWSTPDRLDFPLLALSGTSVTDGCRVTVSALKLADADAASHDCLSLDRVVTPIQGAHAQLQTLAATKDAFDSTCPADVKQPGDPKDLSLSTAALLSARFPYVSPNGTLHWCMDRAVRTFDLDGGLIDASAAAPLALAWPEVVKWLARAERNGKCFAPKLILIDNGYVTSTKSEVPNRPPGLIAPLTAFGAVGNARSAAARQAAALDFEKFFPPGRCGGDTAPAAARPDWVLPNVVDFYPVAQPGVEAPLGWTLSERSKRSLGHQLENKYNRCSMEIVARWFSQETGKPPGCSGT</sequence>
<feature type="transmembrane region" description="Helical" evidence="1">
    <location>
        <begin position="225"/>
        <end position="245"/>
    </location>
</feature>
<feature type="transmembrane region" description="Helical" evidence="1">
    <location>
        <begin position="404"/>
        <end position="423"/>
    </location>
</feature>
<keyword evidence="1" id="KW-0472">Membrane</keyword>
<feature type="transmembrane region" description="Helical" evidence="1">
    <location>
        <begin position="265"/>
        <end position="285"/>
    </location>
</feature>
<evidence type="ECO:0000313" key="3">
    <source>
        <dbReference type="Proteomes" id="UP000093962"/>
    </source>
</evidence>
<dbReference type="EMBL" id="LZSF01000277">
    <property type="protein sequence ID" value="OBA77537.1"/>
    <property type="molecule type" value="Genomic_DNA"/>
</dbReference>
<feature type="transmembrane region" description="Helical" evidence="1">
    <location>
        <begin position="372"/>
        <end position="392"/>
    </location>
</feature>
<protein>
    <recommendedName>
        <fullName evidence="4">PNPLA domain-containing protein</fullName>
    </recommendedName>
</protein>
<feature type="transmembrane region" description="Helical" evidence="1">
    <location>
        <begin position="510"/>
        <end position="527"/>
    </location>
</feature>
<keyword evidence="1" id="KW-0812">Transmembrane</keyword>
<proteinExistence type="predicted"/>
<evidence type="ECO:0000313" key="2">
    <source>
        <dbReference type="EMBL" id="OBA77537.1"/>
    </source>
</evidence>
<evidence type="ECO:0000256" key="1">
    <source>
        <dbReference type="SAM" id="Phobius"/>
    </source>
</evidence>
<feature type="transmembrane region" description="Helical" evidence="1">
    <location>
        <begin position="444"/>
        <end position="461"/>
    </location>
</feature>
<organism evidence="2 3">
    <name type="scientific">Mycolicibacterium mucogenicum</name>
    <name type="common">Mycobacterium mucogenicum</name>
    <dbReference type="NCBI Taxonomy" id="56689"/>
    <lineage>
        <taxon>Bacteria</taxon>
        <taxon>Bacillati</taxon>
        <taxon>Actinomycetota</taxon>
        <taxon>Actinomycetes</taxon>
        <taxon>Mycobacteriales</taxon>
        <taxon>Mycobacteriaceae</taxon>
        <taxon>Mycolicibacterium</taxon>
    </lineage>
</organism>
<feature type="transmembrane region" description="Helical" evidence="1">
    <location>
        <begin position="84"/>
        <end position="104"/>
    </location>
</feature>
<dbReference type="RefSeq" id="WP_064860870.1">
    <property type="nucleotide sequence ID" value="NZ_LZSF01000277.1"/>
</dbReference>